<dbReference type="PANTHER" id="PTHR33755">
    <property type="entry name" value="TOXIN PARE1-RELATED"/>
    <property type="match status" value="1"/>
</dbReference>
<evidence type="ECO:0000313" key="4">
    <source>
        <dbReference type="Proteomes" id="UP000251075"/>
    </source>
</evidence>
<comment type="caution">
    <text evidence="3">The sequence shown here is derived from an EMBL/GenBank/DDBJ whole genome shotgun (WGS) entry which is preliminary data.</text>
</comment>
<dbReference type="OrthoDB" id="595470at2"/>
<organism evidence="3 4">
    <name type="scientific">Paramagnetospirillum kuznetsovii</name>
    <dbReference type="NCBI Taxonomy" id="2053833"/>
    <lineage>
        <taxon>Bacteria</taxon>
        <taxon>Pseudomonadati</taxon>
        <taxon>Pseudomonadota</taxon>
        <taxon>Alphaproteobacteria</taxon>
        <taxon>Rhodospirillales</taxon>
        <taxon>Magnetospirillaceae</taxon>
        <taxon>Paramagnetospirillum</taxon>
    </lineage>
</organism>
<dbReference type="PANTHER" id="PTHR33755:SF6">
    <property type="entry name" value="PLASMID STABILIZATION SYSTEM PROTEIN"/>
    <property type="match status" value="1"/>
</dbReference>
<evidence type="ECO:0000256" key="2">
    <source>
        <dbReference type="ARBA" id="ARBA00022649"/>
    </source>
</evidence>
<keyword evidence="4" id="KW-1185">Reference proteome</keyword>
<comment type="similarity">
    <text evidence="1">Belongs to the RelE toxin family.</text>
</comment>
<dbReference type="InterPro" id="IPR051803">
    <property type="entry name" value="TA_system_RelE-like_toxin"/>
</dbReference>
<dbReference type="Pfam" id="PF05016">
    <property type="entry name" value="ParE_toxin"/>
    <property type="match status" value="1"/>
</dbReference>
<evidence type="ECO:0000256" key="1">
    <source>
        <dbReference type="ARBA" id="ARBA00006226"/>
    </source>
</evidence>
<sequence length="105" mass="12113">MQTWVARVADSYVLTLRARNDLAEIRDYISQHDPRAALHLLESFRESFRRLGEYPRIGRERDDLASRPVRTWPVGQYLIVYEAGSPTVILRVVSGYRNLPELLGG</sequence>
<dbReference type="InterPro" id="IPR007712">
    <property type="entry name" value="RelE/ParE_toxin"/>
</dbReference>
<dbReference type="Gene3D" id="3.30.2310.20">
    <property type="entry name" value="RelE-like"/>
    <property type="match status" value="1"/>
</dbReference>
<dbReference type="AlphaFoldDB" id="A0A364NXK1"/>
<dbReference type="InterPro" id="IPR035093">
    <property type="entry name" value="RelE/ParE_toxin_dom_sf"/>
</dbReference>
<evidence type="ECO:0000313" key="3">
    <source>
        <dbReference type="EMBL" id="RAU21776.1"/>
    </source>
</evidence>
<gene>
    <name evidence="3" type="ORF">CU669_10720</name>
</gene>
<protein>
    <submittedName>
        <fullName evidence="3">Type II toxin-antitoxin system RelE/ParE family toxin</fullName>
    </submittedName>
</protein>
<proteinExistence type="inferred from homology"/>
<keyword evidence="2" id="KW-1277">Toxin-antitoxin system</keyword>
<name>A0A364NXK1_9PROT</name>
<dbReference type="EMBL" id="PGTO01000007">
    <property type="protein sequence ID" value="RAU21776.1"/>
    <property type="molecule type" value="Genomic_DNA"/>
</dbReference>
<reference evidence="3 4" key="1">
    <citation type="submission" date="2017-11" db="EMBL/GenBank/DDBJ databases">
        <title>Draft genome sequence of magnetotactic bacterium Magnetospirillum kuznetsovii LBB-42.</title>
        <authorList>
            <person name="Grouzdev D.S."/>
            <person name="Rysina M.S."/>
            <person name="Baslerov R.V."/>
            <person name="Koziaeva V."/>
        </authorList>
    </citation>
    <scope>NUCLEOTIDE SEQUENCE [LARGE SCALE GENOMIC DNA]</scope>
    <source>
        <strain evidence="3 4">LBB-42</strain>
    </source>
</reference>
<accession>A0A364NXK1</accession>
<dbReference type="Proteomes" id="UP000251075">
    <property type="component" value="Unassembled WGS sequence"/>
</dbReference>